<name>A0ABT5I180_VOGIN</name>
<dbReference type="Pfam" id="PF02230">
    <property type="entry name" value="Abhydrolase_2"/>
    <property type="match status" value="1"/>
</dbReference>
<comment type="caution">
    <text evidence="5">The sequence shown here is derived from an EMBL/GenBank/DDBJ whole genome shotgun (WGS) entry which is preliminary data.</text>
</comment>
<dbReference type="SUPFAM" id="SSF53474">
    <property type="entry name" value="alpha/beta-Hydrolases"/>
    <property type="match status" value="1"/>
</dbReference>
<evidence type="ECO:0000259" key="4">
    <source>
        <dbReference type="Pfam" id="PF02230"/>
    </source>
</evidence>
<keyword evidence="2" id="KW-0378">Hydrolase</keyword>
<dbReference type="InterPro" id="IPR050565">
    <property type="entry name" value="LYPA1-2/EST-like"/>
</dbReference>
<feature type="region of interest" description="Disordered" evidence="3">
    <location>
        <begin position="1"/>
        <end position="20"/>
    </location>
</feature>
<comment type="similarity">
    <text evidence="1">Belongs to the AB hydrolase superfamily. AB hydrolase 2 family.</text>
</comment>
<dbReference type="InterPro" id="IPR003140">
    <property type="entry name" value="PLipase/COase/thioEstase"/>
</dbReference>
<dbReference type="PANTHER" id="PTHR10655">
    <property type="entry name" value="LYSOPHOSPHOLIPASE-RELATED"/>
    <property type="match status" value="1"/>
</dbReference>
<reference evidence="5 6" key="1">
    <citation type="submission" date="2023-01" db="EMBL/GenBank/DDBJ databases">
        <title>Novel species of the genus Vogesella isolated from rivers.</title>
        <authorList>
            <person name="Lu H."/>
        </authorList>
    </citation>
    <scope>NUCLEOTIDE SEQUENCE [LARGE SCALE GENOMIC DNA]</scope>
    <source>
        <strain evidence="5 6">SH7W</strain>
    </source>
</reference>
<accession>A0ABT5I180</accession>
<dbReference type="Proteomes" id="UP001221566">
    <property type="component" value="Unassembled WGS sequence"/>
</dbReference>
<dbReference type="InterPro" id="IPR029058">
    <property type="entry name" value="AB_hydrolase_fold"/>
</dbReference>
<evidence type="ECO:0000256" key="2">
    <source>
        <dbReference type="ARBA" id="ARBA00022801"/>
    </source>
</evidence>
<keyword evidence="6" id="KW-1185">Reference proteome</keyword>
<evidence type="ECO:0000313" key="5">
    <source>
        <dbReference type="EMBL" id="MDC7689788.1"/>
    </source>
</evidence>
<gene>
    <name evidence="5" type="ORF">PQU93_03200</name>
</gene>
<dbReference type="RefSeq" id="WP_272802303.1">
    <property type="nucleotide sequence ID" value="NZ_JAQQKY010000001.1"/>
</dbReference>
<dbReference type="EMBL" id="JAQQKY010000001">
    <property type="protein sequence ID" value="MDC7689788.1"/>
    <property type="molecule type" value="Genomic_DNA"/>
</dbReference>
<proteinExistence type="inferred from homology"/>
<organism evidence="5 6">
    <name type="scientific">Vogesella indigofera</name>
    <name type="common">Pseudomonas indigofera</name>
    <dbReference type="NCBI Taxonomy" id="45465"/>
    <lineage>
        <taxon>Bacteria</taxon>
        <taxon>Pseudomonadati</taxon>
        <taxon>Pseudomonadota</taxon>
        <taxon>Betaproteobacteria</taxon>
        <taxon>Neisseriales</taxon>
        <taxon>Chromobacteriaceae</taxon>
        <taxon>Vogesella</taxon>
    </lineage>
</organism>
<protein>
    <submittedName>
        <fullName evidence="5">Phospholipase</fullName>
    </submittedName>
</protein>
<evidence type="ECO:0000256" key="1">
    <source>
        <dbReference type="ARBA" id="ARBA00006499"/>
    </source>
</evidence>
<dbReference type="PANTHER" id="PTHR10655:SF17">
    <property type="entry name" value="LYSOPHOSPHOLIPASE-LIKE PROTEIN 1"/>
    <property type="match status" value="1"/>
</dbReference>
<feature type="domain" description="Phospholipase/carboxylesterase/thioesterase" evidence="4">
    <location>
        <begin position="40"/>
        <end position="235"/>
    </location>
</feature>
<evidence type="ECO:0000313" key="6">
    <source>
        <dbReference type="Proteomes" id="UP001221566"/>
    </source>
</evidence>
<dbReference type="Gene3D" id="3.40.50.1820">
    <property type="entry name" value="alpha/beta hydrolase"/>
    <property type="match status" value="1"/>
</dbReference>
<evidence type="ECO:0000256" key="3">
    <source>
        <dbReference type="SAM" id="MobiDB-lite"/>
    </source>
</evidence>
<sequence>MHSQPSHQPPSLSAQQPSALRQDAASGLHYRLLSADTATAPQLLLLLLHGVGGNEGQLAALGQQLDTRVRVVLVQAPLAFGPGQFGWFQVSFGAQGPSINPAQAEASRQQLQRLVASLQAECGLGAAQTVVAGFSQGGIMSAGLALTSSQLVGGFGLLSGRILPEIAPLLAAPQELATLAGFISHGEFDDKLPLAWAEKAERWLNELGVPHQLQRYPAGHQLTAAMVQDFCHWLAARWLH</sequence>